<dbReference type="SUPFAM" id="SSF56112">
    <property type="entry name" value="Protein kinase-like (PK-like)"/>
    <property type="match status" value="1"/>
</dbReference>
<accession>A0ABR2FTQ7</accession>
<feature type="transmembrane region" description="Helical" evidence="1">
    <location>
        <begin position="6"/>
        <end position="25"/>
    </location>
</feature>
<dbReference type="Pfam" id="PF07714">
    <property type="entry name" value="PK_Tyr_Ser-Thr"/>
    <property type="match status" value="1"/>
</dbReference>
<keyword evidence="4" id="KW-1185">Reference proteome</keyword>
<evidence type="ECO:0000256" key="1">
    <source>
        <dbReference type="SAM" id="Phobius"/>
    </source>
</evidence>
<gene>
    <name evidence="3" type="ORF">V6N12_022058</name>
</gene>
<dbReference type="InterPro" id="IPR052611">
    <property type="entry name" value="Plant_RLK_LysM"/>
</dbReference>
<proteinExistence type="predicted"/>
<keyword evidence="1" id="KW-1133">Transmembrane helix</keyword>
<dbReference type="PANTHER" id="PTHR45927">
    <property type="entry name" value="LYSM-DOMAIN RECEPTOR-LIKE KINASE-RELATED"/>
    <property type="match status" value="1"/>
</dbReference>
<dbReference type="InterPro" id="IPR000719">
    <property type="entry name" value="Prot_kinase_dom"/>
</dbReference>
<dbReference type="InterPro" id="IPR001245">
    <property type="entry name" value="Ser-Thr/Tyr_kinase_cat_dom"/>
</dbReference>
<name>A0ABR2FTQ7_9ROSI</name>
<dbReference type="Gene3D" id="1.10.510.10">
    <property type="entry name" value="Transferase(Phosphotransferase) domain 1"/>
    <property type="match status" value="1"/>
</dbReference>
<protein>
    <recommendedName>
        <fullName evidence="2">Protein kinase domain-containing protein</fullName>
    </recommendedName>
</protein>
<sequence>MYILGVLGGVGLVSVVCIVIFRMLLHKTKKKSDLIISSESFEVLEKPLEKSLEDGSQYFLDSMSSIAQSINLKIYKFCDCRLQQTTAAPAIILKDRFTVVNHSNLIRVSGACINDNWYPVYEYAANGALSDWIFNQDDSRKFLCWKHRIQMALDVATELNYLHSFSNS</sequence>
<dbReference type="InterPro" id="IPR011009">
    <property type="entry name" value="Kinase-like_dom_sf"/>
</dbReference>
<feature type="domain" description="Protein kinase" evidence="2">
    <location>
        <begin position="2"/>
        <end position="168"/>
    </location>
</feature>
<dbReference type="PANTHER" id="PTHR45927:SF11">
    <property type="entry name" value="LYSM DOMAIN RECEPTOR-LIKE KINASE 4"/>
    <property type="match status" value="1"/>
</dbReference>
<keyword evidence="1" id="KW-0472">Membrane</keyword>
<evidence type="ECO:0000313" key="3">
    <source>
        <dbReference type="EMBL" id="KAK8587572.1"/>
    </source>
</evidence>
<evidence type="ECO:0000259" key="2">
    <source>
        <dbReference type="PROSITE" id="PS50011"/>
    </source>
</evidence>
<dbReference type="Proteomes" id="UP001472677">
    <property type="component" value="Unassembled WGS sequence"/>
</dbReference>
<organism evidence="3 4">
    <name type="scientific">Hibiscus sabdariffa</name>
    <name type="common">roselle</name>
    <dbReference type="NCBI Taxonomy" id="183260"/>
    <lineage>
        <taxon>Eukaryota</taxon>
        <taxon>Viridiplantae</taxon>
        <taxon>Streptophyta</taxon>
        <taxon>Embryophyta</taxon>
        <taxon>Tracheophyta</taxon>
        <taxon>Spermatophyta</taxon>
        <taxon>Magnoliopsida</taxon>
        <taxon>eudicotyledons</taxon>
        <taxon>Gunneridae</taxon>
        <taxon>Pentapetalae</taxon>
        <taxon>rosids</taxon>
        <taxon>malvids</taxon>
        <taxon>Malvales</taxon>
        <taxon>Malvaceae</taxon>
        <taxon>Malvoideae</taxon>
        <taxon>Hibiscus</taxon>
    </lineage>
</organism>
<comment type="caution">
    <text evidence="3">The sequence shown here is derived from an EMBL/GenBank/DDBJ whole genome shotgun (WGS) entry which is preliminary data.</text>
</comment>
<dbReference type="EMBL" id="JBBPBM010000004">
    <property type="protein sequence ID" value="KAK8587572.1"/>
    <property type="molecule type" value="Genomic_DNA"/>
</dbReference>
<reference evidence="3 4" key="1">
    <citation type="journal article" date="2024" name="G3 (Bethesda)">
        <title>Genome assembly of Hibiscus sabdariffa L. provides insights into metabolisms of medicinal natural products.</title>
        <authorList>
            <person name="Kim T."/>
        </authorList>
    </citation>
    <scope>NUCLEOTIDE SEQUENCE [LARGE SCALE GENOMIC DNA]</scope>
    <source>
        <strain evidence="3">TK-2024</strain>
        <tissue evidence="3">Old leaves</tissue>
    </source>
</reference>
<keyword evidence="1" id="KW-0812">Transmembrane</keyword>
<evidence type="ECO:0000313" key="4">
    <source>
        <dbReference type="Proteomes" id="UP001472677"/>
    </source>
</evidence>
<dbReference type="PROSITE" id="PS50011">
    <property type="entry name" value="PROTEIN_KINASE_DOM"/>
    <property type="match status" value="1"/>
</dbReference>